<dbReference type="Gene3D" id="2.60.120.200">
    <property type="match status" value="1"/>
</dbReference>
<name>A0A9X2E1C0_9MICO</name>
<evidence type="ECO:0000259" key="1">
    <source>
        <dbReference type="Pfam" id="PF24346"/>
    </source>
</evidence>
<dbReference type="InterPro" id="IPR013783">
    <property type="entry name" value="Ig-like_fold"/>
</dbReference>
<dbReference type="Gene3D" id="2.60.40.10">
    <property type="entry name" value="Immunoglobulins"/>
    <property type="match status" value="1"/>
</dbReference>
<dbReference type="SUPFAM" id="SSF49899">
    <property type="entry name" value="Concanavalin A-like lectins/glucanases"/>
    <property type="match status" value="1"/>
</dbReference>
<dbReference type="GO" id="GO:0005975">
    <property type="term" value="P:carbohydrate metabolic process"/>
    <property type="evidence" value="ECO:0007669"/>
    <property type="project" value="UniProtKB-ARBA"/>
</dbReference>
<feature type="domain" description="DUF7507" evidence="1">
    <location>
        <begin position="466"/>
        <end position="568"/>
    </location>
</feature>
<dbReference type="InterPro" id="IPR036116">
    <property type="entry name" value="FN3_sf"/>
</dbReference>
<dbReference type="AlphaFoldDB" id="A0A9X2E1C0"/>
<accession>A0A9X2E1C0</accession>
<dbReference type="EMBL" id="JAMRYM010000109">
    <property type="protein sequence ID" value="MCM6764091.1"/>
    <property type="molecule type" value="Genomic_DNA"/>
</dbReference>
<organism evidence="2 3">
    <name type="scientific">Rathayibacter rubneri</name>
    <dbReference type="NCBI Taxonomy" id="2950106"/>
    <lineage>
        <taxon>Bacteria</taxon>
        <taxon>Bacillati</taxon>
        <taxon>Actinomycetota</taxon>
        <taxon>Actinomycetes</taxon>
        <taxon>Micrococcales</taxon>
        <taxon>Microbacteriaceae</taxon>
        <taxon>Rathayibacter</taxon>
    </lineage>
</organism>
<dbReference type="NCBIfam" id="TIGR01451">
    <property type="entry name" value="B_ant_repeat"/>
    <property type="match status" value="3"/>
</dbReference>
<dbReference type="Pfam" id="PF17963">
    <property type="entry name" value="Big_9"/>
    <property type="match status" value="2"/>
</dbReference>
<reference evidence="2" key="1">
    <citation type="submission" date="2022-06" db="EMBL/GenBank/DDBJ databases">
        <title>Whole genome shotgun sequencing (WGS) of Rathayibacter sp. ZW T2_19, isolated from stored onions (Allium cepa).</title>
        <authorList>
            <person name="Stoll D.A."/>
            <person name="Huch M."/>
        </authorList>
    </citation>
    <scope>NUCLEOTIDE SEQUENCE</scope>
    <source>
        <strain evidence="2">ZW T2_19</strain>
    </source>
</reference>
<feature type="domain" description="DUF7507" evidence="1">
    <location>
        <begin position="697"/>
        <end position="797"/>
    </location>
</feature>
<protein>
    <submittedName>
        <fullName evidence="2">Ig-like domain-containing protein</fullName>
    </submittedName>
</protein>
<proteinExistence type="predicted"/>
<dbReference type="SUPFAM" id="SSF49265">
    <property type="entry name" value="Fibronectin type III"/>
    <property type="match status" value="1"/>
</dbReference>
<feature type="domain" description="DUF7507" evidence="1">
    <location>
        <begin position="355"/>
        <end position="450"/>
    </location>
</feature>
<dbReference type="InterPro" id="IPR013320">
    <property type="entry name" value="ConA-like_dom_sf"/>
</dbReference>
<keyword evidence="3" id="KW-1185">Reference proteome</keyword>
<feature type="domain" description="DUF7507" evidence="1">
    <location>
        <begin position="583"/>
        <end position="684"/>
    </location>
</feature>
<dbReference type="InterPro" id="IPR055354">
    <property type="entry name" value="DUF7507"/>
</dbReference>
<dbReference type="Proteomes" id="UP001155240">
    <property type="component" value="Unassembled WGS sequence"/>
</dbReference>
<sequence length="1134" mass="113075">MTAVRASLRRPRHRGTTRRSTALTLVLALLAAVLVIGPTAAQRADAATLLVQESFGGTSVPDSAWQMLDSACLTKATTAPPAGASNLGVCTNRTASPTTTADLGYLQLTDNRTNAKGGAVLNRAIPATGGIDVLFDQYQYSTATGNNGADGIGFFLTDGSRNLTGAGAPGGSLGYGQSTTVDGVNGGYLGIGLDAYGNFSNTAAQGGLGAGCPATPAPPGQVANRIVARGPGQARTGYCYLAGAAPVAGTPPVASTLRTAVPTTTTGTAAALNPPTSYGRTIRVTVSPAAFPVVTVFFGASAGLPAAQLTQVMQFTMTTAAPSTYKLGFTASTGGASDTHLIRSVTVSTINDLGALNLVKQIDRTTAQPASYAEGQTIPYQFVVTNTSLASINTIAVSDPKIPVVSCPVTTLASLASVTCTGSKVVTAAEAVAGSLVNTATATGRSGTTTITSNTSTVTAPITTPAPAITLAKTGALADTNGNTRADVGETVTYSFVARNTGNVTLTGVAVTDPKVTGITPTTAQIAPGGQATFTSAPYTVTQADINANTALTNTATVSGRTLAATPATVTATSTATTPIRYAPGLTLTKDGTLSGTAVVGARINYSFTLTNSGNTPLTAVAIADPRVAVTYGTWPGTAGSLGVGQSVTATASYAITQADIDAGSVLNTATATGTPPSGAAVTSTASKTVVLTRANDLAFTKTANPSFISAAGSVVTYTFRATNTGNTTLTSVGISDPKAGLSALTFTWPGTAGRLAPGQVVSATATYTTTAADVTAGTIANTATATATPPTGPAFTRTASVAITVVPDPVADSATVVQGGSVVIDVLANDGAVATGATFSRAQLSATPKSIGGATSPAPATPVQGSVTCVDTGATRGQCTYRPIAAFVGTDVFDYALQSTYGTWNVRVTVTVTAVNHAPVARADRAVATTGGAPVAISPLANDTDEDAGTSLSFTAQTAARGSLSCGTTCTYTPPTDGWTGTVSIAYTLSDGALTAASTITVSVDPLPLTRRGFHDTDATSGAVGLGTWTRSAVVATPVASCTANRPTVLVSWGAVAGTTGWTLERRTSGTTPGAWTVVATPAASATSFTDDRVGEGRGYQWRIRPDLQRWLGVASPASTAVTTPAVVSARGC</sequence>
<dbReference type="RefSeq" id="WP_251947837.1">
    <property type="nucleotide sequence ID" value="NZ_JAMRYM010000109.1"/>
</dbReference>
<comment type="caution">
    <text evidence="2">The sequence shown here is derived from an EMBL/GenBank/DDBJ whole genome shotgun (WGS) entry which is preliminary data.</text>
</comment>
<gene>
    <name evidence="2" type="ORF">NB037_16885</name>
</gene>
<dbReference type="Pfam" id="PF24346">
    <property type="entry name" value="DUF7507"/>
    <property type="match status" value="4"/>
</dbReference>
<evidence type="ECO:0000313" key="3">
    <source>
        <dbReference type="Proteomes" id="UP001155240"/>
    </source>
</evidence>
<evidence type="ECO:0000313" key="2">
    <source>
        <dbReference type="EMBL" id="MCM6764091.1"/>
    </source>
</evidence>
<dbReference type="InterPro" id="IPR047589">
    <property type="entry name" value="DUF11_rpt"/>
</dbReference>